<protein>
    <submittedName>
        <fullName evidence="1">Putative GTP cyclohydrolase 1 type 2, NIF3 family</fullName>
    </submittedName>
</protein>
<reference evidence="2" key="1">
    <citation type="submission" date="2016-11" db="EMBL/GenBank/DDBJ databases">
        <authorList>
            <person name="Varghese N."/>
            <person name="Submissions S."/>
        </authorList>
    </citation>
    <scope>NUCLEOTIDE SEQUENCE [LARGE SCALE GENOMIC DNA]</scope>
    <source>
        <strain evidence="2">DSM 10349</strain>
    </source>
</reference>
<dbReference type="InterPro" id="IPR036069">
    <property type="entry name" value="DUF34/NIF3_sf"/>
</dbReference>
<dbReference type="EMBL" id="FRAR01000005">
    <property type="protein sequence ID" value="SHK02615.1"/>
    <property type="molecule type" value="Genomic_DNA"/>
</dbReference>
<dbReference type="GO" id="GO:0016787">
    <property type="term" value="F:hydrolase activity"/>
    <property type="evidence" value="ECO:0007669"/>
    <property type="project" value="UniProtKB-KW"/>
</dbReference>
<dbReference type="AlphaFoldDB" id="A0A1M6P3R5"/>
<dbReference type="SUPFAM" id="SSF102705">
    <property type="entry name" value="NIF3 (NGG1p interacting factor 3)-like"/>
    <property type="match status" value="1"/>
</dbReference>
<evidence type="ECO:0000313" key="1">
    <source>
        <dbReference type="EMBL" id="SHK02615.1"/>
    </source>
</evidence>
<keyword evidence="2" id="KW-1185">Reference proteome</keyword>
<sequence length="317" mass="34963">MMKLEQIYDLIVKMGIEHDPRGQEAVQKQLAKEKKKIEDLKEDEKKEVDPDRHFNPYSDTRVLYGDLDREVKRILVGIDMEIGEVVLADRLGEKGRPIDLIMAHHPEGKATAGLYDVMHLQEDLLYQLGVPINVAEGIMASRIGEVRRGLMPLNHNRAVDAAKLLDISFMCCHTPADNMVTEYVQKKIDESNADTLGDIVKVLKEIPEYAEAVKTGAGPTIVVGSKDRRAGKVFVDMTGGTSGSQDAYAKLAAAGVGTLVVMHIGENHRKEAEKHHVNVIIAGHMASDSLGMNLLLDEIAKQGVEILTCSGLTRIQR</sequence>
<dbReference type="Proteomes" id="UP000183997">
    <property type="component" value="Unassembled WGS sequence"/>
</dbReference>
<evidence type="ECO:0000313" key="2">
    <source>
        <dbReference type="Proteomes" id="UP000183997"/>
    </source>
</evidence>
<organism evidence="1 2">
    <name type="scientific">Desulforamulus aeronauticus DSM 10349</name>
    <dbReference type="NCBI Taxonomy" id="1121421"/>
    <lineage>
        <taxon>Bacteria</taxon>
        <taxon>Bacillati</taxon>
        <taxon>Bacillota</taxon>
        <taxon>Clostridia</taxon>
        <taxon>Eubacteriales</taxon>
        <taxon>Peptococcaceae</taxon>
        <taxon>Desulforamulus</taxon>
    </lineage>
</organism>
<accession>A0A1M6P3R5</accession>
<name>A0A1M6P3R5_9FIRM</name>
<dbReference type="STRING" id="1121421.SAMN02745123_00448"/>
<proteinExistence type="predicted"/>
<keyword evidence="1" id="KW-0378">Hydrolase</keyword>
<gene>
    <name evidence="1" type="ORF">SAMN02745123_00448</name>
</gene>
<dbReference type="Gene3D" id="3.40.1390.30">
    <property type="entry name" value="NIF3 (NGG1p interacting factor 3)-like"/>
    <property type="match status" value="2"/>
</dbReference>